<feature type="transmembrane region" description="Helical" evidence="5">
    <location>
        <begin position="197"/>
        <end position="217"/>
    </location>
</feature>
<dbReference type="InterPro" id="IPR036259">
    <property type="entry name" value="MFS_trans_sf"/>
</dbReference>
<dbReference type="SUPFAM" id="SSF103473">
    <property type="entry name" value="MFS general substrate transporter"/>
    <property type="match status" value="1"/>
</dbReference>
<dbReference type="RefSeq" id="WP_109386990.1">
    <property type="nucleotide sequence ID" value="NZ_QETF01000003.1"/>
</dbReference>
<evidence type="ECO:0000256" key="1">
    <source>
        <dbReference type="ARBA" id="ARBA00004141"/>
    </source>
</evidence>
<dbReference type="InterPro" id="IPR011701">
    <property type="entry name" value="MFS"/>
</dbReference>
<feature type="transmembrane region" description="Helical" evidence="5">
    <location>
        <begin position="75"/>
        <end position="92"/>
    </location>
</feature>
<dbReference type="AlphaFoldDB" id="A0A2V1P838"/>
<name>A0A2V1P838_9RHOB</name>
<dbReference type="PANTHER" id="PTHR23514:SF13">
    <property type="entry name" value="INNER MEMBRANE PROTEIN YBJJ"/>
    <property type="match status" value="1"/>
</dbReference>
<feature type="transmembrane region" description="Helical" evidence="5">
    <location>
        <begin position="291"/>
        <end position="312"/>
    </location>
</feature>
<feature type="transmembrane region" description="Helical" evidence="5">
    <location>
        <begin position="98"/>
        <end position="115"/>
    </location>
</feature>
<evidence type="ECO:0000256" key="2">
    <source>
        <dbReference type="ARBA" id="ARBA00022692"/>
    </source>
</evidence>
<feature type="transmembrane region" description="Helical" evidence="5">
    <location>
        <begin position="237"/>
        <end position="254"/>
    </location>
</feature>
<organism evidence="6 7">
    <name type="scientific">Salibaculum griseiflavum</name>
    <dbReference type="NCBI Taxonomy" id="1914409"/>
    <lineage>
        <taxon>Bacteria</taxon>
        <taxon>Pseudomonadati</taxon>
        <taxon>Pseudomonadota</taxon>
        <taxon>Alphaproteobacteria</taxon>
        <taxon>Rhodobacterales</taxon>
        <taxon>Roseobacteraceae</taxon>
        <taxon>Salibaculum</taxon>
    </lineage>
</organism>
<dbReference type="InterPro" id="IPR051788">
    <property type="entry name" value="MFS_Transporter"/>
</dbReference>
<reference evidence="7" key="1">
    <citation type="submission" date="2018-05" db="EMBL/GenBank/DDBJ databases">
        <authorList>
            <person name="Du Z."/>
            <person name="Wang X."/>
        </authorList>
    </citation>
    <scope>NUCLEOTIDE SEQUENCE [LARGE SCALE GENOMIC DNA]</scope>
    <source>
        <strain evidence="7">WDS4C29</strain>
    </source>
</reference>
<evidence type="ECO:0000256" key="3">
    <source>
        <dbReference type="ARBA" id="ARBA00022989"/>
    </source>
</evidence>
<feature type="transmembrane region" description="Helical" evidence="5">
    <location>
        <begin position="355"/>
        <end position="376"/>
    </location>
</feature>
<dbReference type="EMBL" id="QETF01000003">
    <property type="protein sequence ID" value="PWG17960.1"/>
    <property type="molecule type" value="Genomic_DNA"/>
</dbReference>
<comment type="caution">
    <text evidence="6">The sequence shown here is derived from an EMBL/GenBank/DDBJ whole genome shotgun (WGS) entry which is preliminary data.</text>
</comment>
<evidence type="ECO:0000313" key="6">
    <source>
        <dbReference type="EMBL" id="PWG17960.1"/>
    </source>
</evidence>
<evidence type="ECO:0000256" key="4">
    <source>
        <dbReference type="ARBA" id="ARBA00023136"/>
    </source>
</evidence>
<keyword evidence="2 5" id="KW-0812">Transmembrane</keyword>
<dbReference type="Proteomes" id="UP000245293">
    <property type="component" value="Unassembled WGS sequence"/>
</dbReference>
<dbReference type="OrthoDB" id="5526080at2"/>
<feature type="transmembrane region" description="Helical" evidence="5">
    <location>
        <begin position="324"/>
        <end position="343"/>
    </location>
</feature>
<evidence type="ECO:0000313" key="7">
    <source>
        <dbReference type="Proteomes" id="UP000245293"/>
    </source>
</evidence>
<feature type="transmembrane region" description="Helical" evidence="5">
    <location>
        <begin position="266"/>
        <end position="285"/>
    </location>
</feature>
<feature type="transmembrane region" description="Helical" evidence="5">
    <location>
        <begin position="136"/>
        <end position="152"/>
    </location>
</feature>
<protein>
    <submittedName>
        <fullName evidence="6">MFS transporter</fullName>
    </submittedName>
</protein>
<feature type="transmembrane region" description="Helical" evidence="5">
    <location>
        <begin position="44"/>
        <end position="63"/>
    </location>
</feature>
<dbReference type="PANTHER" id="PTHR23514">
    <property type="entry name" value="BYPASS OF STOP CODON PROTEIN 6"/>
    <property type="match status" value="1"/>
</dbReference>
<proteinExistence type="predicted"/>
<dbReference type="Gene3D" id="1.20.1250.20">
    <property type="entry name" value="MFS general substrate transporter like domains"/>
    <property type="match status" value="2"/>
</dbReference>
<comment type="subcellular location">
    <subcellularLocation>
        <location evidence="1">Membrane</location>
        <topology evidence="1">Multi-pass membrane protein</topology>
    </subcellularLocation>
</comment>
<keyword evidence="4 5" id="KW-0472">Membrane</keyword>
<accession>A0A2V1P838</accession>
<dbReference type="GO" id="GO:0016020">
    <property type="term" value="C:membrane"/>
    <property type="evidence" value="ECO:0007669"/>
    <property type="project" value="UniProtKB-SubCell"/>
</dbReference>
<dbReference type="Pfam" id="PF07690">
    <property type="entry name" value="MFS_1"/>
    <property type="match status" value="1"/>
</dbReference>
<feature type="transmembrane region" description="Helical" evidence="5">
    <location>
        <begin position="158"/>
        <end position="176"/>
    </location>
</feature>
<evidence type="ECO:0000256" key="5">
    <source>
        <dbReference type="SAM" id="Phobius"/>
    </source>
</evidence>
<sequence length="381" mass="38731">MSIVSAIRISRVPGSAFLALGLFWGSFAAQVPVLKAGLGASDGLFGTLLLGSAFGLVTAMLIAPRVDAALGARGMQAAALLIALAMLLPGIVTVQWGFFLVMMVLGFAAGLLDVLMNTRVSDLEAATGKPLMNANHALFSVGYAVGAVLAGLGREAGLHSFTIFAGVALIMGAVLLGLRMQPAAEDGEDPSGTRSPFWPVILCGLVVLVAFGAEATVEAWSALHIERTLQGGAAEGAMGPATLGLTMAFGRFAGQAVSERFRATTVVIVAGCVSASGAVIAALAATPVVAYLGFGILGLGVSVIGPLGLGMVGRLVTPRQRARAISRVAIVGFSAFFFAPVLMGWSSELWGLRVSYAGVAGVLLLSVPLGLAVKALQARRA</sequence>
<dbReference type="GO" id="GO:0022857">
    <property type="term" value="F:transmembrane transporter activity"/>
    <property type="evidence" value="ECO:0007669"/>
    <property type="project" value="InterPro"/>
</dbReference>
<gene>
    <name evidence="6" type="ORF">DFK10_04440</name>
</gene>
<keyword evidence="7" id="KW-1185">Reference proteome</keyword>
<keyword evidence="3 5" id="KW-1133">Transmembrane helix</keyword>